<comment type="cofactor">
    <cofactor evidence="3">
        <name>Zn(2+)</name>
        <dbReference type="ChEBI" id="CHEBI:29105"/>
    </cofactor>
    <text evidence="3">Binds 1 divalent metal cation per subunit.</text>
</comment>
<comment type="caution">
    <text evidence="5">The sequence shown here is derived from an EMBL/GenBank/DDBJ whole genome shotgun (WGS) entry which is preliminary data.</text>
</comment>
<keyword evidence="3" id="KW-0862">Zinc</keyword>
<dbReference type="InterPro" id="IPR011042">
    <property type="entry name" value="6-blade_b-propeller_TolB-like"/>
</dbReference>
<dbReference type="Proteomes" id="UP000436522">
    <property type="component" value="Unassembled WGS sequence"/>
</dbReference>
<evidence type="ECO:0000313" key="6">
    <source>
        <dbReference type="Proteomes" id="UP000436522"/>
    </source>
</evidence>
<dbReference type="RefSeq" id="WP_159976120.1">
    <property type="nucleotide sequence ID" value="NZ_BLIV01000003.1"/>
</dbReference>
<dbReference type="SUPFAM" id="SSF63829">
    <property type="entry name" value="Calcium-dependent phosphotriesterase"/>
    <property type="match status" value="1"/>
</dbReference>
<evidence type="ECO:0000256" key="1">
    <source>
        <dbReference type="ARBA" id="ARBA00008853"/>
    </source>
</evidence>
<dbReference type="Pfam" id="PF08450">
    <property type="entry name" value="SGL"/>
    <property type="match status" value="1"/>
</dbReference>
<dbReference type="OrthoDB" id="2633250at2"/>
<gene>
    <name evidence="5" type="ORF">So717_17170</name>
</gene>
<feature type="domain" description="SMP-30/Gluconolactonase/LRE-like region" evidence="4">
    <location>
        <begin position="2"/>
        <end position="93"/>
    </location>
</feature>
<comment type="similarity">
    <text evidence="1">Belongs to the SMP-30/CGR1 family.</text>
</comment>
<dbReference type="PANTHER" id="PTHR10907">
    <property type="entry name" value="REGUCALCIN"/>
    <property type="match status" value="1"/>
</dbReference>
<accession>A0A640VQT3</accession>
<protein>
    <recommendedName>
        <fullName evidence="4">SMP-30/Gluconolactonase/LRE-like region domain-containing protein</fullName>
    </recommendedName>
</protein>
<dbReference type="InterPro" id="IPR005511">
    <property type="entry name" value="SMP-30"/>
</dbReference>
<dbReference type="Gene3D" id="2.120.10.30">
    <property type="entry name" value="TolB, C-terminal domain"/>
    <property type="match status" value="1"/>
</dbReference>
<evidence type="ECO:0000256" key="3">
    <source>
        <dbReference type="PIRSR" id="PIRSR605511-2"/>
    </source>
</evidence>
<dbReference type="AlphaFoldDB" id="A0A640VQT3"/>
<evidence type="ECO:0000313" key="5">
    <source>
        <dbReference type="EMBL" id="GFE49964.1"/>
    </source>
</evidence>
<dbReference type="EMBL" id="BLIV01000003">
    <property type="protein sequence ID" value="GFE49964.1"/>
    <property type="molecule type" value="Genomic_DNA"/>
</dbReference>
<sequence length="133" mass="13964">MNGQVLAFDLVLATGALSNRRVFVDLKPFGGLCDGMAVDAEGNLWVCQITKGRIGCFAPDGAKRHSVALPVPMVTSCCFGGQDLTDLYVTTARIILDDAELVAYPDSGSLYRISTQNEGLAPHVFGAQGAVGS</sequence>
<dbReference type="InterPro" id="IPR013658">
    <property type="entry name" value="SGL"/>
</dbReference>
<feature type="binding site" evidence="3">
    <location>
        <position position="34"/>
    </location>
    <ligand>
        <name>a divalent metal cation</name>
        <dbReference type="ChEBI" id="CHEBI:60240"/>
    </ligand>
</feature>
<dbReference type="GO" id="GO:0005509">
    <property type="term" value="F:calcium ion binding"/>
    <property type="evidence" value="ECO:0007669"/>
    <property type="project" value="TreeGrafter"/>
</dbReference>
<keyword evidence="3" id="KW-0479">Metal-binding</keyword>
<evidence type="ECO:0000256" key="2">
    <source>
        <dbReference type="PIRSR" id="PIRSR605511-1"/>
    </source>
</evidence>
<proteinExistence type="inferred from homology"/>
<name>A0A640VQT3_9RHOB</name>
<dbReference type="GO" id="GO:0019853">
    <property type="term" value="P:L-ascorbic acid biosynthetic process"/>
    <property type="evidence" value="ECO:0007669"/>
    <property type="project" value="TreeGrafter"/>
</dbReference>
<reference evidence="5 6" key="1">
    <citation type="submission" date="2019-12" db="EMBL/GenBank/DDBJ databases">
        <title>Roseobacter cerasinus sp. nov., isolated from seawater around aquaculture.</title>
        <authorList>
            <person name="Muramatsu S."/>
            <person name="Takabe Y."/>
            <person name="Mori K."/>
            <person name="Takaichi S."/>
            <person name="Hanada S."/>
        </authorList>
    </citation>
    <scope>NUCLEOTIDE SEQUENCE [LARGE SCALE GENOMIC DNA]</scope>
    <source>
        <strain evidence="5 6">AI77</strain>
    </source>
</reference>
<evidence type="ECO:0000259" key="4">
    <source>
        <dbReference type="Pfam" id="PF08450"/>
    </source>
</evidence>
<dbReference type="PANTHER" id="PTHR10907:SF47">
    <property type="entry name" value="REGUCALCIN"/>
    <property type="match status" value="1"/>
</dbReference>
<organism evidence="5 6">
    <name type="scientific">Roseobacter cerasinus</name>
    <dbReference type="NCBI Taxonomy" id="2602289"/>
    <lineage>
        <taxon>Bacteria</taxon>
        <taxon>Pseudomonadati</taxon>
        <taxon>Pseudomonadota</taxon>
        <taxon>Alphaproteobacteria</taxon>
        <taxon>Rhodobacterales</taxon>
        <taxon>Roseobacteraceae</taxon>
        <taxon>Roseobacter</taxon>
    </lineage>
</organism>
<feature type="active site" description="Proton donor/acceptor" evidence="2">
    <location>
        <position position="34"/>
    </location>
</feature>
<keyword evidence="6" id="KW-1185">Reference proteome</keyword>
<dbReference type="PRINTS" id="PR01790">
    <property type="entry name" value="SMP30FAMILY"/>
</dbReference>
<dbReference type="GO" id="GO:0004341">
    <property type="term" value="F:gluconolactonase activity"/>
    <property type="evidence" value="ECO:0007669"/>
    <property type="project" value="TreeGrafter"/>
</dbReference>